<feature type="compositionally biased region" description="Polar residues" evidence="1">
    <location>
        <begin position="21"/>
        <end position="34"/>
    </location>
</feature>
<name>A0A0X8HTS8_9SACH</name>
<feature type="region of interest" description="Disordered" evidence="1">
    <location>
        <begin position="192"/>
        <end position="226"/>
    </location>
</feature>
<feature type="region of interest" description="Disordered" evidence="1">
    <location>
        <begin position="279"/>
        <end position="309"/>
    </location>
</feature>
<feature type="compositionally biased region" description="Polar residues" evidence="1">
    <location>
        <begin position="614"/>
        <end position="637"/>
    </location>
</feature>
<sequence>MSSGTSRGRSFRNDGELSRQIPYSTTPHNNNNGTKLRGKKLKQFSTRSRSKSNANFKGLTALQRTASHDDSVYRSEGTSSVNNGSVKRARSYESLNRRKAISMLGMTALALSKFNPNTVGNSSAGGGNSHLSRSIQRNEGKSVLELHESEEMYEEDSTTDEEVDYLSDGQGFAEDSKDYREESKEYVDALDTNGMEKKEKDEEKVDIKRTGSGGSLVDPRQEGSNALNKVQLSYKPPSSLRNKVEDRIGSNAVEEDTDRIEQHEDDIINSKCTVVETAHSLERQGPVSDKNSEDLDQKMSEQDKRDNGLIDPVDEHYVQDMILSQSTGVVRHFNQTLSRQNSLVSHSGLIENGYDQPNFAASNRFNYINSDLASSLKSTEIKNEDKPTKDFSTSISSLTSHLHARPTASRSSTRANTLLSNRVPQSKMLRNQPSSLLDNNCQQRGIPTGVLNNFSQFLQSGDQGTESRTQQKLWLQRESSLLSLPSQTASSNSILMATNIEVRREFERISNEYMNVRRFGNPLNDSITRVMQKNKIDMKKLNKSSLPVDDSTGSSFFGTYQRNVKSFGELHPEIANRDLEIQQMLSTIWSENVAEFNKDNNPLSKQWHSLQQNLKSSRTRNPSTAASSQRLVNSLQPMTKAVNRRMENAMSQQRL</sequence>
<accession>A0A0X8HTS8</accession>
<feature type="compositionally biased region" description="Basic and acidic residues" evidence="1">
    <location>
        <begin position="194"/>
        <end position="209"/>
    </location>
</feature>
<dbReference type="RefSeq" id="XP_017988323.1">
    <property type="nucleotide sequence ID" value="XM_018132834.1"/>
</dbReference>
<dbReference type="GO" id="GO:0000329">
    <property type="term" value="C:fungal-type vacuole membrane"/>
    <property type="evidence" value="ECO:0007669"/>
    <property type="project" value="TreeGrafter"/>
</dbReference>
<dbReference type="OrthoDB" id="5430106at2759"/>
<feature type="compositionally biased region" description="Polar residues" evidence="1">
    <location>
        <begin position="43"/>
        <end position="55"/>
    </location>
</feature>
<dbReference type="InterPro" id="IPR018857">
    <property type="entry name" value="TORC1_cplx_su_TCO89"/>
</dbReference>
<feature type="region of interest" description="Disordered" evidence="1">
    <location>
        <begin position="1"/>
        <end position="85"/>
    </location>
</feature>
<feature type="region of interest" description="Disordered" evidence="1">
    <location>
        <begin position="614"/>
        <end position="638"/>
    </location>
</feature>
<dbReference type="EMBL" id="CP014245">
    <property type="protein sequence ID" value="AMD21327.1"/>
    <property type="molecule type" value="Genomic_DNA"/>
</dbReference>
<protein>
    <submittedName>
        <fullName evidence="2">HER048Wp</fullName>
    </submittedName>
</protein>
<dbReference type="Proteomes" id="UP000243052">
    <property type="component" value="Chromosome v"/>
</dbReference>
<dbReference type="PANTHER" id="PTHR22794">
    <property type="entry name" value="THAP DOMAIN PROTEIN 11"/>
    <property type="match status" value="1"/>
</dbReference>
<proteinExistence type="predicted"/>
<feature type="compositionally biased region" description="Polar residues" evidence="1">
    <location>
        <begin position="76"/>
        <end position="85"/>
    </location>
</feature>
<evidence type="ECO:0000313" key="3">
    <source>
        <dbReference type="Proteomes" id="UP000243052"/>
    </source>
</evidence>
<organism evidence="2 3">
    <name type="scientific">Eremothecium sinecaudum</name>
    <dbReference type="NCBI Taxonomy" id="45286"/>
    <lineage>
        <taxon>Eukaryota</taxon>
        <taxon>Fungi</taxon>
        <taxon>Dikarya</taxon>
        <taxon>Ascomycota</taxon>
        <taxon>Saccharomycotina</taxon>
        <taxon>Saccharomycetes</taxon>
        <taxon>Saccharomycetales</taxon>
        <taxon>Saccharomycetaceae</taxon>
        <taxon>Eremothecium</taxon>
    </lineage>
</organism>
<gene>
    <name evidence="2" type="ORF">AW171_hschr53273</name>
</gene>
<dbReference type="GO" id="GO:0031929">
    <property type="term" value="P:TOR signaling"/>
    <property type="evidence" value="ECO:0007669"/>
    <property type="project" value="InterPro"/>
</dbReference>
<dbReference type="AlphaFoldDB" id="A0A0X8HTS8"/>
<feature type="compositionally biased region" description="Basic and acidic residues" evidence="1">
    <location>
        <begin position="290"/>
        <end position="309"/>
    </location>
</feature>
<evidence type="ECO:0000313" key="2">
    <source>
        <dbReference type="EMBL" id="AMD21327.1"/>
    </source>
</evidence>
<dbReference type="Pfam" id="PF10452">
    <property type="entry name" value="TCO89"/>
    <property type="match status" value="1"/>
</dbReference>
<dbReference type="STRING" id="45286.A0A0X8HTS8"/>
<dbReference type="PANTHER" id="PTHR22794:SF2">
    <property type="entry name" value="THAP DOMAIN-CONTAINING PROTEIN 11"/>
    <property type="match status" value="1"/>
</dbReference>
<evidence type="ECO:0000256" key="1">
    <source>
        <dbReference type="SAM" id="MobiDB-lite"/>
    </source>
</evidence>
<dbReference type="GO" id="GO:0031931">
    <property type="term" value="C:TORC1 complex"/>
    <property type="evidence" value="ECO:0007669"/>
    <property type="project" value="InterPro"/>
</dbReference>
<feature type="region of interest" description="Disordered" evidence="1">
    <location>
        <begin position="120"/>
        <end position="141"/>
    </location>
</feature>
<dbReference type="GeneID" id="28724612"/>
<reference evidence="2 3" key="1">
    <citation type="submission" date="2016-01" db="EMBL/GenBank/DDBJ databases">
        <title>Genome sequence of the yeast Holleya sinecauda.</title>
        <authorList>
            <person name="Dietrich F.S."/>
        </authorList>
    </citation>
    <scope>NUCLEOTIDE SEQUENCE [LARGE SCALE GENOMIC DNA]</scope>
    <source>
        <strain evidence="2 3">ATCC 58844</strain>
    </source>
</reference>
<keyword evidence="3" id="KW-1185">Reference proteome</keyword>